<keyword evidence="3" id="KW-1185">Reference proteome</keyword>
<keyword evidence="2" id="KW-0238">DNA-binding</keyword>
<evidence type="ECO:0000313" key="3">
    <source>
        <dbReference type="Proteomes" id="UP000636579"/>
    </source>
</evidence>
<gene>
    <name evidence="2" type="ORF">H4W26_001059</name>
</gene>
<dbReference type="Proteomes" id="UP000636579">
    <property type="component" value="Unassembled WGS sequence"/>
</dbReference>
<sequence length="67" mass="7292">MSDIHSISRGALKPPAAAEFLGLSENTLAQWRCRDTGPAYVKLGRTVVYRIETLEAFLRANESGGAK</sequence>
<dbReference type="SUPFAM" id="SSF46955">
    <property type="entry name" value="Putative DNA-binding domain"/>
    <property type="match status" value="1"/>
</dbReference>
<protein>
    <submittedName>
        <fullName evidence="2">DNA-binding transcriptional regulator AlpA</fullName>
    </submittedName>
</protein>
<comment type="caution">
    <text evidence="2">The sequence shown here is derived from an EMBL/GenBank/DDBJ whole genome shotgun (WGS) entry which is preliminary data.</text>
</comment>
<dbReference type="Pfam" id="PF12728">
    <property type="entry name" value="HTH_17"/>
    <property type="match status" value="1"/>
</dbReference>
<dbReference type="RefSeq" id="WP_318779777.1">
    <property type="nucleotide sequence ID" value="NZ_JADBEE010000001.1"/>
</dbReference>
<evidence type="ECO:0000313" key="2">
    <source>
        <dbReference type="EMBL" id="MBE1514304.1"/>
    </source>
</evidence>
<dbReference type="GO" id="GO:0003677">
    <property type="term" value="F:DNA binding"/>
    <property type="evidence" value="ECO:0007669"/>
    <property type="project" value="UniProtKB-KW"/>
</dbReference>
<organism evidence="2 3">
    <name type="scientific">Nesterenkonia halotolerans</name>
    <dbReference type="NCBI Taxonomy" id="225325"/>
    <lineage>
        <taxon>Bacteria</taxon>
        <taxon>Bacillati</taxon>
        <taxon>Actinomycetota</taxon>
        <taxon>Actinomycetes</taxon>
        <taxon>Micrococcales</taxon>
        <taxon>Micrococcaceae</taxon>
        <taxon>Nesterenkonia</taxon>
    </lineage>
</organism>
<dbReference type="InterPro" id="IPR009061">
    <property type="entry name" value="DNA-bd_dom_put_sf"/>
</dbReference>
<accession>A0ABR9J635</accession>
<dbReference type="InterPro" id="IPR041657">
    <property type="entry name" value="HTH_17"/>
</dbReference>
<proteinExistence type="predicted"/>
<dbReference type="EMBL" id="JADBEE010000001">
    <property type="protein sequence ID" value="MBE1514304.1"/>
    <property type="molecule type" value="Genomic_DNA"/>
</dbReference>
<feature type="domain" description="Helix-turn-helix" evidence="1">
    <location>
        <begin position="12"/>
        <end position="61"/>
    </location>
</feature>
<evidence type="ECO:0000259" key="1">
    <source>
        <dbReference type="Pfam" id="PF12728"/>
    </source>
</evidence>
<reference evidence="2 3" key="1">
    <citation type="submission" date="2020-10" db="EMBL/GenBank/DDBJ databases">
        <title>Sequencing the genomes of 1000 actinobacteria strains.</title>
        <authorList>
            <person name="Klenk H.-P."/>
        </authorList>
    </citation>
    <scope>NUCLEOTIDE SEQUENCE [LARGE SCALE GENOMIC DNA]</scope>
    <source>
        <strain evidence="2 3">DSM 15474</strain>
    </source>
</reference>
<name>A0ABR9J635_9MICC</name>